<dbReference type="AlphaFoldDB" id="A0A9P4HU72"/>
<sequence>MDDGLPIGRLPRRRQEEVWRVIRSMGDVGASVWTASVEQDWEDPSSARKTLADAVDAAATFDGPYDLAGPRAEGRLTPQRASEIRCVSVWLLSGQTGWAVGSGQWAVGLEVRGGAHRKQSEKPRRIAEEKTDNRLQGQPYRAWLVRVGGVRPWVGGRGSAQRLGSLYPKGTTRRTRERAHGRGARVPKCQSAKVRGVRLAGLIAGTGAAVLPT</sequence>
<proteinExistence type="predicted"/>
<feature type="compositionally biased region" description="Basic and acidic residues" evidence="1">
    <location>
        <begin position="118"/>
        <end position="133"/>
    </location>
</feature>
<gene>
    <name evidence="2" type="ORF">K490DRAFT_57400</name>
</gene>
<protein>
    <submittedName>
        <fullName evidence="2">Uncharacterized protein</fullName>
    </submittedName>
</protein>
<comment type="caution">
    <text evidence="2">The sequence shown here is derived from an EMBL/GenBank/DDBJ whole genome shotgun (WGS) entry which is preliminary data.</text>
</comment>
<dbReference type="Proteomes" id="UP000799776">
    <property type="component" value="Unassembled WGS sequence"/>
</dbReference>
<keyword evidence="3" id="KW-1185">Reference proteome</keyword>
<dbReference type="EMBL" id="ML978722">
    <property type="protein sequence ID" value="KAF2086932.1"/>
    <property type="molecule type" value="Genomic_DNA"/>
</dbReference>
<reference evidence="2" key="1">
    <citation type="journal article" date="2020" name="Stud. Mycol.">
        <title>101 Dothideomycetes genomes: a test case for predicting lifestyles and emergence of pathogens.</title>
        <authorList>
            <person name="Haridas S."/>
            <person name="Albert R."/>
            <person name="Binder M."/>
            <person name="Bloem J."/>
            <person name="Labutti K."/>
            <person name="Salamov A."/>
            <person name="Andreopoulos B."/>
            <person name="Baker S."/>
            <person name="Barry K."/>
            <person name="Bills G."/>
            <person name="Bluhm B."/>
            <person name="Cannon C."/>
            <person name="Castanera R."/>
            <person name="Culley D."/>
            <person name="Daum C."/>
            <person name="Ezra D."/>
            <person name="Gonzalez J."/>
            <person name="Henrissat B."/>
            <person name="Kuo A."/>
            <person name="Liang C."/>
            <person name="Lipzen A."/>
            <person name="Lutzoni F."/>
            <person name="Magnuson J."/>
            <person name="Mondo S."/>
            <person name="Nolan M."/>
            <person name="Ohm R."/>
            <person name="Pangilinan J."/>
            <person name="Park H.-J."/>
            <person name="Ramirez L."/>
            <person name="Alfaro M."/>
            <person name="Sun H."/>
            <person name="Tritt A."/>
            <person name="Yoshinaga Y."/>
            <person name="Zwiers L.-H."/>
            <person name="Turgeon B."/>
            <person name="Goodwin S."/>
            <person name="Spatafora J."/>
            <person name="Crous P."/>
            <person name="Grigoriev I."/>
        </authorList>
    </citation>
    <scope>NUCLEOTIDE SEQUENCE</scope>
    <source>
        <strain evidence="2">CBS 121410</strain>
    </source>
</reference>
<accession>A0A9P4HU72</accession>
<name>A0A9P4HU72_9PEZI</name>
<evidence type="ECO:0000256" key="1">
    <source>
        <dbReference type="SAM" id="MobiDB-lite"/>
    </source>
</evidence>
<feature type="region of interest" description="Disordered" evidence="1">
    <location>
        <begin position="114"/>
        <end position="133"/>
    </location>
</feature>
<evidence type="ECO:0000313" key="3">
    <source>
        <dbReference type="Proteomes" id="UP000799776"/>
    </source>
</evidence>
<organism evidence="2 3">
    <name type="scientific">Saccharata proteae CBS 121410</name>
    <dbReference type="NCBI Taxonomy" id="1314787"/>
    <lineage>
        <taxon>Eukaryota</taxon>
        <taxon>Fungi</taxon>
        <taxon>Dikarya</taxon>
        <taxon>Ascomycota</taxon>
        <taxon>Pezizomycotina</taxon>
        <taxon>Dothideomycetes</taxon>
        <taxon>Dothideomycetes incertae sedis</taxon>
        <taxon>Botryosphaeriales</taxon>
        <taxon>Saccharataceae</taxon>
        <taxon>Saccharata</taxon>
    </lineage>
</organism>
<evidence type="ECO:0000313" key="2">
    <source>
        <dbReference type="EMBL" id="KAF2086932.1"/>
    </source>
</evidence>